<geneLocation type="plasmid" evidence="7 8">
    <name>unnamed1</name>
</geneLocation>
<dbReference type="SUPFAM" id="SSF52540">
    <property type="entry name" value="P-loop containing nucleoside triphosphate hydrolases"/>
    <property type="match status" value="1"/>
</dbReference>
<dbReference type="GO" id="GO:0005524">
    <property type="term" value="F:ATP binding"/>
    <property type="evidence" value="ECO:0007669"/>
    <property type="project" value="UniProtKB-KW"/>
</dbReference>
<dbReference type="PROSITE" id="PS50893">
    <property type="entry name" value="ABC_TRANSPORTER_2"/>
    <property type="match status" value="1"/>
</dbReference>
<evidence type="ECO:0000256" key="1">
    <source>
        <dbReference type="ARBA" id="ARBA00004417"/>
    </source>
</evidence>
<dbReference type="GO" id="GO:0008643">
    <property type="term" value="P:carbohydrate transport"/>
    <property type="evidence" value="ECO:0007669"/>
    <property type="project" value="InterPro"/>
</dbReference>
<dbReference type="Pfam" id="PF17912">
    <property type="entry name" value="OB_MalK"/>
    <property type="match status" value="1"/>
</dbReference>
<dbReference type="SMART" id="SM00382">
    <property type="entry name" value="AAA"/>
    <property type="match status" value="1"/>
</dbReference>
<keyword evidence="3" id="KW-0813">Transport</keyword>
<dbReference type="InterPro" id="IPR003593">
    <property type="entry name" value="AAA+_ATPase"/>
</dbReference>
<reference evidence="7 8" key="1">
    <citation type="journal article" date="2015" name="Antonie Van Leeuwenhoek">
        <title>Bosea vaviloviae sp. nov., a new species of slow-growing rhizobia isolated from nodules of the relict species Vavilovia formosa (Stev.) Fed.</title>
        <authorList>
            <person name="Safronova V.I."/>
            <person name="Kuznetsova I.G."/>
            <person name="Sazanova A.L."/>
            <person name="Kimeklis A.K."/>
            <person name="Belimov A.A."/>
            <person name="Andronov E.E."/>
            <person name="Pinaev A.G."/>
            <person name="Chizhevskaya E.P."/>
            <person name="Pukhaev A.R."/>
            <person name="Popov K.P."/>
            <person name="Willems A."/>
            <person name="Tikhonovich I.A."/>
        </authorList>
    </citation>
    <scope>NUCLEOTIDE SEQUENCE [LARGE SCALE GENOMIC DNA]</scope>
    <source>
        <strain evidence="7 8">Vaf18</strain>
        <plasmid evidence="7">unnamed1</plasmid>
    </source>
</reference>
<proteinExistence type="inferred from homology"/>
<evidence type="ECO:0000256" key="4">
    <source>
        <dbReference type="ARBA" id="ARBA00022741"/>
    </source>
</evidence>
<evidence type="ECO:0000256" key="2">
    <source>
        <dbReference type="ARBA" id="ARBA00005417"/>
    </source>
</evidence>
<dbReference type="InterPro" id="IPR047641">
    <property type="entry name" value="ABC_transpr_MalK/UgpC-like"/>
</dbReference>
<dbReference type="Pfam" id="PF00005">
    <property type="entry name" value="ABC_tran"/>
    <property type="match status" value="1"/>
</dbReference>
<protein>
    <submittedName>
        <fullName evidence="7">Sugar ABC transporter</fullName>
    </submittedName>
</protein>
<accession>A0A1D7UCF9</accession>
<evidence type="ECO:0000313" key="8">
    <source>
        <dbReference type="Proteomes" id="UP000094969"/>
    </source>
</evidence>
<organism evidence="7 8">
    <name type="scientific">Bosea vaviloviae</name>
    <dbReference type="NCBI Taxonomy" id="1526658"/>
    <lineage>
        <taxon>Bacteria</taxon>
        <taxon>Pseudomonadati</taxon>
        <taxon>Pseudomonadota</taxon>
        <taxon>Alphaproteobacteria</taxon>
        <taxon>Hyphomicrobiales</taxon>
        <taxon>Boseaceae</taxon>
        <taxon>Bosea</taxon>
    </lineage>
</organism>
<dbReference type="InterPro" id="IPR012340">
    <property type="entry name" value="NA-bd_OB-fold"/>
</dbReference>
<dbReference type="EMBL" id="CP017148">
    <property type="protein sequence ID" value="AOO85050.1"/>
    <property type="molecule type" value="Genomic_DNA"/>
</dbReference>
<dbReference type="FunFam" id="3.40.50.300:FF:000042">
    <property type="entry name" value="Maltose/maltodextrin ABC transporter, ATP-binding protein"/>
    <property type="match status" value="1"/>
</dbReference>
<dbReference type="Gene3D" id="2.40.50.140">
    <property type="entry name" value="Nucleic acid-binding proteins"/>
    <property type="match status" value="1"/>
</dbReference>
<keyword evidence="7" id="KW-0614">Plasmid</keyword>
<gene>
    <name evidence="7" type="ORF">BHK69_30540</name>
</gene>
<evidence type="ECO:0000259" key="6">
    <source>
        <dbReference type="PROSITE" id="PS50893"/>
    </source>
</evidence>
<feature type="domain" description="ABC transporter" evidence="6">
    <location>
        <begin position="4"/>
        <end position="252"/>
    </location>
</feature>
<dbReference type="SUPFAM" id="SSF50331">
    <property type="entry name" value="MOP-like"/>
    <property type="match status" value="1"/>
</dbReference>
<comment type="subcellular location">
    <subcellularLocation>
        <location evidence="1">Cell inner membrane</location>
        <topology evidence="1">Peripheral membrane protein</topology>
    </subcellularLocation>
</comment>
<keyword evidence="8" id="KW-1185">Reference proteome</keyword>
<dbReference type="KEGG" id="bvv:BHK69_30540"/>
<dbReference type="RefSeq" id="WP_069694233.1">
    <property type="nucleotide sequence ID" value="NZ_CP017148.1"/>
</dbReference>
<sequence length="395" mass="42743">MASIKLNHVAKHFGTKVAISDVDLDVTDGEFLVLLGPSGCGKSTLLRMLAGLETVSSGEIHLGDRRVDQLPPSARDMAFVFQSYALYPHMSVRRNIAFPLIMRQFKWWFHIPLIGGWAKRRIERSPEVADLVEKTAKTLSLTEMLDRYPRTLSGGQRQRVALGRAMVRKPEVFLMDEPLSNLDAKLRTAMRAEITRLHQRVGGTFVYVTHDQVEAMTMGTRIALMRDGVVQQFGTPRDIYTSPANTYVARFIGTPPMNLIEGSIDAGMIKLGEANLPLPHALAAADRGAGRDPVLLGIRPNALTLAAPGVQGQLAGTVSLVEHVGAESVVAVKLSHAATAHDEEGAVAGEIMITTQGYSELKPGDPVSVVPDLSEAVLFSRSTGEQLRAGLALAA</sequence>
<comment type="similarity">
    <text evidence="2">Belongs to the ABC transporter superfamily.</text>
</comment>
<dbReference type="AlphaFoldDB" id="A0A1D7UCF9"/>
<dbReference type="Proteomes" id="UP000094969">
    <property type="component" value="Plasmid unnamed1"/>
</dbReference>
<name>A0A1D7UCF9_9HYPH</name>
<dbReference type="GO" id="GO:0055052">
    <property type="term" value="C:ATP-binding cassette (ABC) transporter complex, substrate-binding subunit-containing"/>
    <property type="evidence" value="ECO:0007669"/>
    <property type="project" value="TreeGrafter"/>
</dbReference>
<dbReference type="InterPro" id="IPR015855">
    <property type="entry name" value="ABC_transpr_MalK-like"/>
</dbReference>
<keyword evidence="5" id="KW-0067">ATP-binding</keyword>
<dbReference type="Gene3D" id="3.40.50.300">
    <property type="entry name" value="P-loop containing nucleotide triphosphate hydrolases"/>
    <property type="match status" value="1"/>
</dbReference>
<dbReference type="GO" id="GO:0140359">
    <property type="term" value="F:ABC-type transporter activity"/>
    <property type="evidence" value="ECO:0007669"/>
    <property type="project" value="InterPro"/>
</dbReference>
<dbReference type="PANTHER" id="PTHR43875:SF1">
    <property type="entry name" value="OSMOPROTECTIVE COMPOUNDS UPTAKE ATP-BINDING PROTEIN GGTA"/>
    <property type="match status" value="1"/>
</dbReference>
<dbReference type="InterPro" id="IPR040582">
    <property type="entry name" value="OB_MalK-like"/>
</dbReference>
<dbReference type="Gene3D" id="2.40.50.100">
    <property type="match status" value="1"/>
</dbReference>
<evidence type="ECO:0000313" key="7">
    <source>
        <dbReference type="EMBL" id="AOO85050.1"/>
    </source>
</evidence>
<dbReference type="InterPro" id="IPR027417">
    <property type="entry name" value="P-loop_NTPase"/>
</dbReference>
<dbReference type="InterPro" id="IPR008995">
    <property type="entry name" value="Mo/tungstate-bd_C_term_dom"/>
</dbReference>
<dbReference type="OrthoDB" id="7838608at2"/>
<evidence type="ECO:0000256" key="3">
    <source>
        <dbReference type="ARBA" id="ARBA00022448"/>
    </source>
</evidence>
<dbReference type="CDD" id="cd03301">
    <property type="entry name" value="ABC_MalK_N"/>
    <property type="match status" value="1"/>
</dbReference>
<dbReference type="InterPro" id="IPR003439">
    <property type="entry name" value="ABC_transporter-like_ATP-bd"/>
</dbReference>
<dbReference type="PROSITE" id="PS00211">
    <property type="entry name" value="ABC_TRANSPORTER_1"/>
    <property type="match status" value="1"/>
</dbReference>
<evidence type="ECO:0000256" key="5">
    <source>
        <dbReference type="ARBA" id="ARBA00022840"/>
    </source>
</evidence>
<dbReference type="InterPro" id="IPR017871">
    <property type="entry name" value="ABC_transporter-like_CS"/>
</dbReference>
<dbReference type="GO" id="GO:0016887">
    <property type="term" value="F:ATP hydrolysis activity"/>
    <property type="evidence" value="ECO:0007669"/>
    <property type="project" value="InterPro"/>
</dbReference>
<dbReference type="PANTHER" id="PTHR43875">
    <property type="entry name" value="MALTODEXTRIN IMPORT ATP-BINDING PROTEIN MSMX"/>
    <property type="match status" value="1"/>
</dbReference>
<keyword evidence="4" id="KW-0547">Nucleotide-binding</keyword>